<dbReference type="RefSeq" id="WP_019945384.1">
    <property type="nucleotide sequence ID" value="NZ_BMLI01000004.1"/>
</dbReference>
<keyword evidence="2" id="KW-1185">Reference proteome</keyword>
<proteinExistence type="predicted"/>
<name>A0ABQ2IMI8_9BACT</name>
<dbReference type="NCBIfam" id="TIGR02241">
    <property type="entry name" value="conserved hypothetical phage tail region protein"/>
    <property type="match status" value="1"/>
</dbReference>
<dbReference type="InterPro" id="IPR010667">
    <property type="entry name" value="Phage_T4_Gp19"/>
</dbReference>
<sequence length="158" mass="17928">MATSVSYPIAKFRFKVKWEGLSKENEIGFTEVTGLDYQIDVIEYRDGTDPNLSKRKLPGMRKFSNVTLKRGVFKGLRDFYDWIDGGDAASDKSVVKRKDYRRTVTITLMDEAATEVVSWTLQNAIPIKVQFSDMKADGNEISIDTMELAHEGLTVSYI</sequence>
<organism evidence="1 2">
    <name type="scientific">Dyadobacter beijingensis</name>
    <dbReference type="NCBI Taxonomy" id="365489"/>
    <lineage>
        <taxon>Bacteria</taxon>
        <taxon>Pseudomonadati</taxon>
        <taxon>Bacteroidota</taxon>
        <taxon>Cytophagia</taxon>
        <taxon>Cytophagales</taxon>
        <taxon>Spirosomataceae</taxon>
        <taxon>Dyadobacter</taxon>
    </lineage>
</organism>
<dbReference type="PANTHER" id="PTHR38009">
    <property type="entry name" value="CONSERVED HYPOTHETICAL PHAGE TAIL PROTEIN"/>
    <property type="match status" value="1"/>
</dbReference>
<dbReference type="EMBL" id="BMLI01000004">
    <property type="protein sequence ID" value="GGN13322.1"/>
    <property type="molecule type" value="Genomic_DNA"/>
</dbReference>
<gene>
    <name evidence="1" type="ORF">GCM10010967_56800</name>
</gene>
<evidence type="ECO:0000313" key="2">
    <source>
        <dbReference type="Proteomes" id="UP000632339"/>
    </source>
</evidence>
<comment type="caution">
    <text evidence="1">The sequence shown here is derived from an EMBL/GenBank/DDBJ whole genome shotgun (WGS) entry which is preliminary data.</text>
</comment>
<evidence type="ECO:0008006" key="3">
    <source>
        <dbReference type="Google" id="ProtNLM"/>
    </source>
</evidence>
<dbReference type="InterPro" id="IPR011747">
    <property type="entry name" value="CHP02241"/>
</dbReference>
<accession>A0ABQ2IMI8</accession>
<evidence type="ECO:0000313" key="1">
    <source>
        <dbReference type="EMBL" id="GGN13322.1"/>
    </source>
</evidence>
<reference evidence="2" key="1">
    <citation type="journal article" date="2019" name="Int. J. Syst. Evol. Microbiol.">
        <title>The Global Catalogue of Microorganisms (GCM) 10K type strain sequencing project: providing services to taxonomists for standard genome sequencing and annotation.</title>
        <authorList>
            <consortium name="The Broad Institute Genomics Platform"/>
            <consortium name="The Broad Institute Genome Sequencing Center for Infectious Disease"/>
            <person name="Wu L."/>
            <person name="Ma J."/>
        </authorList>
    </citation>
    <scope>NUCLEOTIDE SEQUENCE [LARGE SCALE GENOMIC DNA]</scope>
    <source>
        <strain evidence="2">CGMCC 1.6375</strain>
    </source>
</reference>
<dbReference type="PANTHER" id="PTHR38009:SF1">
    <property type="entry name" value="CONSERVED HYPOTHETICAL PHAGE TAIL PROTEIN"/>
    <property type="match status" value="1"/>
</dbReference>
<dbReference type="Proteomes" id="UP000632339">
    <property type="component" value="Unassembled WGS sequence"/>
</dbReference>
<protein>
    <recommendedName>
        <fullName evidence="3">Phage tail-like protein</fullName>
    </recommendedName>
</protein>
<dbReference type="Pfam" id="PF06841">
    <property type="entry name" value="Phage_T4_gp19"/>
    <property type="match status" value="1"/>
</dbReference>